<dbReference type="GO" id="GO:0046872">
    <property type="term" value="F:metal ion binding"/>
    <property type="evidence" value="ECO:0007669"/>
    <property type="project" value="UniProtKB-KW"/>
</dbReference>
<keyword evidence="4 7" id="KW-0460">Magnesium</keyword>
<feature type="active site" description="Nucleophile" evidence="5">
    <location>
        <position position="9"/>
    </location>
</feature>
<dbReference type="InterPro" id="IPR036412">
    <property type="entry name" value="HAD-like_sf"/>
</dbReference>
<dbReference type="AlphaFoldDB" id="A0A5P1FLA9"/>
<dbReference type="OMA" id="DHTIIDC"/>
<comment type="cofactor">
    <cofactor evidence="1 7">
        <name>Mg(2+)</name>
        <dbReference type="ChEBI" id="CHEBI:18420"/>
    </cofactor>
</comment>
<organism evidence="8 9">
    <name type="scientific">Asparagus officinalis</name>
    <name type="common">Garden asparagus</name>
    <dbReference type="NCBI Taxonomy" id="4686"/>
    <lineage>
        <taxon>Eukaryota</taxon>
        <taxon>Viridiplantae</taxon>
        <taxon>Streptophyta</taxon>
        <taxon>Embryophyta</taxon>
        <taxon>Tracheophyta</taxon>
        <taxon>Spermatophyta</taxon>
        <taxon>Magnoliopsida</taxon>
        <taxon>Liliopsida</taxon>
        <taxon>Asparagales</taxon>
        <taxon>Asparagaceae</taxon>
        <taxon>Asparagoideae</taxon>
        <taxon>Asparagus</taxon>
    </lineage>
</organism>
<dbReference type="NCBIfam" id="TIGR01489">
    <property type="entry name" value="DKMTPPase-SF"/>
    <property type="match status" value="1"/>
</dbReference>
<dbReference type="SUPFAM" id="SSF56784">
    <property type="entry name" value="HAD-like"/>
    <property type="match status" value="1"/>
</dbReference>
<evidence type="ECO:0000256" key="3">
    <source>
        <dbReference type="ARBA" id="ARBA00022801"/>
    </source>
</evidence>
<feature type="binding site" evidence="7">
    <location>
        <position position="9"/>
    </location>
    <ligand>
        <name>Mg(2+)</name>
        <dbReference type="ChEBI" id="CHEBI:18420"/>
    </ligand>
</feature>
<dbReference type="InterPro" id="IPR016965">
    <property type="entry name" value="Pase_PHOSPHO-typ"/>
</dbReference>
<dbReference type="NCBIfam" id="TIGR01488">
    <property type="entry name" value="HAD-SF-IB"/>
    <property type="match status" value="1"/>
</dbReference>
<dbReference type="PIRSF" id="PIRSF031051">
    <property type="entry name" value="PyrdxlP_Pase_PHOSPHO2"/>
    <property type="match status" value="1"/>
</dbReference>
<dbReference type="Pfam" id="PF06888">
    <property type="entry name" value="Put_Phosphatase"/>
    <property type="match status" value="1"/>
</dbReference>
<dbReference type="Gramene" id="ONK79106">
    <property type="protein sequence ID" value="ONK79106"/>
    <property type="gene ID" value="A4U43_C01F3000"/>
</dbReference>
<feature type="binding site" evidence="6">
    <location>
        <position position="20"/>
    </location>
    <ligand>
        <name>substrate</name>
    </ligand>
</feature>
<evidence type="ECO:0000256" key="7">
    <source>
        <dbReference type="PIRSR" id="PIRSR031051-3"/>
    </source>
</evidence>
<dbReference type="InterPro" id="IPR006384">
    <property type="entry name" value="HAD_hydro_PyrdxlP_Pase-like"/>
</dbReference>
<evidence type="ECO:0000256" key="1">
    <source>
        <dbReference type="ARBA" id="ARBA00001946"/>
    </source>
</evidence>
<reference evidence="9" key="1">
    <citation type="journal article" date="2017" name="Nat. Commun.">
        <title>The asparagus genome sheds light on the origin and evolution of a young Y chromosome.</title>
        <authorList>
            <person name="Harkess A."/>
            <person name="Zhou J."/>
            <person name="Xu C."/>
            <person name="Bowers J.E."/>
            <person name="Van der Hulst R."/>
            <person name="Ayyampalayam S."/>
            <person name="Mercati F."/>
            <person name="Riccardi P."/>
            <person name="McKain M.R."/>
            <person name="Kakrana A."/>
            <person name="Tang H."/>
            <person name="Ray J."/>
            <person name="Groenendijk J."/>
            <person name="Arikit S."/>
            <person name="Mathioni S.M."/>
            <person name="Nakano M."/>
            <person name="Shan H."/>
            <person name="Telgmann-Rauber A."/>
            <person name="Kanno A."/>
            <person name="Yue Z."/>
            <person name="Chen H."/>
            <person name="Li W."/>
            <person name="Chen Y."/>
            <person name="Xu X."/>
            <person name="Zhang Y."/>
            <person name="Luo S."/>
            <person name="Chen H."/>
            <person name="Gao J."/>
            <person name="Mao Z."/>
            <person name="Pires J.C."/>
            <person name="Luo M."/>
            <person name="Kudrna D."/>
            <person name="Wing R.A."/>
            <person name="Meyers B.C."/>
            <person name="Yi K."/>
            <person name="Kong H."/>
            <person name="Lavrijsen P."/>
            <person name="Sunseri F."/>
            <person name="Falavigna A."/>
            <person name="Ye Y."/>
            <person name="Leebens-Mack J.H."/>
            <person name="Chen G."/>
        </authorList>
    </citation>
    <scope>NUCLEOTIDE SEQUENCE [LARGE SCALE GENOMIC DNA]</scope>
    <source>
        <strain evidence="9">cv. DH0086</strain>
    </source>
</reference>
<dbReference type="InterPro" id="IPR023214">
    <property type="entry name" value="HAD_sf"/>
</dbReference>
<keyword evidence="9" id="KW-1185">Reference proteome</keyword>
<evidence type="ECO:0000256" key="6">
    <source>
        <dbReference type="PIRSR" id="PIRSR031051-2"/>
    </source>
</evidence>
<evidence type="ECO:0000256" key="5">
    <source>
        <dbReference type="PIRSR" id="PIRSR031051-1"/>
    </source>
</evidence>
<dbReference type="GO" id="GO:0016791">
    <property type="term" value="F:phosphatase activity"/>
    <property type="evidence" value="ECO:0007669"/>
    <property type="project" value="InterPro"/>
</dbReference>
<proteinExistence type="predicted"/>
<keyword evidence="2 7" id="KW-0479">Metal-binding</keyword>
<gene>
    <name evidence="8" type="ORF">A4U43_C01F3000</name>
</gene>
<feature type="binding site" evidence="7">
    <location>
        <position position="178"/>
    </location>
    <ligand>
        <name>Mg(2+)</name>
        <dbReference type="ChEBI" id="CHEBI:18420"/>
    </ligand>
</feature>
<feature type="binding site" evidence="6">
    <location>
        <position position="95"/>
    </location>
    <ligand>
        <name>substrate</name>
    </ligand>
</feature>
<evidence type="ECO:0000256" key="2">
    <source>
        <dbReference type="ARBA" id="ARBA00022723"/>
    </source>
</evidence>
<dbReference type="Proteomes" id="UP000243459">
    <property type="component" value="Chromosome 1"/>
</dbReference>
<protein>
    <submittedName>
        <fullName evidence="8">Uncharacterized protein</fullName>
    </submittedName>
</protein>
<evidence type="ECO:0000313" key="8">
    <source>
        <dbReference type="EMBL" id="ONK79106.1"/>
    </source>
</evidence>
<keyword evidence="3" id="KW-0378">Hydrolase</keyword>
<dbReference type="PANTHER" id="PTHR20889">
    <property type="entry name" value="PHOSPHATASE, ORPHAN 1, 2"/>
    <property type="match status" value="1"/>
</dbReference>
<dbReference type="PANTHER" id="PTHR20889:SF12">
    <property type="entry name" value="LP01149P"/>
    <property type="match status" value="1"/>
</dbReference>
<evidence type="ECO:0000256" key="4">
    <source>
        <dbReference type="ARBA" id="ARBA00022842"/>
    </source>
</evidence>
<feature type="active site" description="Proton donor" evidence="5">
    <location>
        <position position="11"/>
    </location>
</feature>
<feature type="binding site" evidence="7">
    <location>
        <position position="11"/>
    </location>
    <ligand>
        <name>Mg(2+)</name>
        <dbReference type="ChEBI" id="CHEBI:18420"/>
    </ligand>
</feature>
<dbReference type="OrthoDB" id="10267182at2759"/>
<dbReference type="Gene3D" id="3.40.50.1000">
    <property type="entry name" value="HAD superfamily/HAD-like"/>
    <property type="match status" value="1"/>
</dbReference>
<sequence>MASTIIIFDFDKTIIDVDSDNWVMENLGATQLFNELRPTMPWNPLMDRIMGELHSQGRTIDEIVECLKRIPLDPHIISAIKSAHSLGCDMRVVSDANLFYIETVLKHHGIFGCFTEINTNPSYVDEAGRLRIFPYHDFTKSPHGCNLCPPNMCKGRVIERIQASTNSKEKKRFIYLGDGRGDYCPTLKLNEGDYVMPRKNYPVWDLITSNIGLIKAEIHEWSNGEELEKTLMQLVKSSTSAQLLSVDCKSQAKQLKTHEGLAKALHVQQ</sequence>
<name>A0A5P1FLA9_ASPOF</name>
<accession>A0A5P1FLA9</accession>
<evidence type="ECO:0000313" key="9">
    <source>
        <dbReference type="Proteomes" id="UP000243459"/>
    </source>
</evidence>
<dbReference type="EMBL" id="CM007381">
    <property type="protein sequence ID" value="ONK79106.1"/>
    <property type="molecule type" value="Genomic_DNA"/>
</dbReference>